<gene>
    <name evidence="1" type="ORF">ACFOY1_06895</name>
</gene>
<keyword evidence="2" id="KW-1185">Reference proteome</keyword>
<dbReference type="RefSeq" id="WP_217964090.1">
    <property type="nucleotide sequence ID" value="NZ_JAHTBN010000003.1"/>
</dbReference>
<reference evidence="2" key="1">
    <citation type="journal article" date="2019" name="Int. J. Syst. Evol. Microbiol.">
        <title>The Global Catalogue of Microorganisms (GCM) 10K type strain sequencing project: providing services to taxonomists for standard genome sequencing and annotation.</title>
        <authorList>
            <consortium name="The Broad Institute Genomics Platform"/>
            <consortium name="The Broad Institute Genome Sequencing Center for Infectious Disease"/>
            <person name="Wu L."/>
            <person name="Ma J."/>
        </authorList>
    </citation>
    <scope>NUCLEOTIDE SEQUENCE [LARGE SCALE GENOMIC DNA]</scope>
    <source>
        <strain evidence="2">LMG 24813</strain>
    </source>
</reference>
<dbReference type="EMBL" id="JBHSBV010000002">
    <property type="protein sequence ID" value="MFC4200674.1"/>
    <property type="molecule type" value="Genomic_DNA"/>
</dbReference>
<organism evidence="1 2">
    <name type="scientific">Candidimonas humi</name>
    <dbReference type="NCBI Taxonomy" id="683355"/>
    <lineage>
        <taxon>Bacteria</taxon>
        <taxon>Pseudomonadati</taxon>
        <taxon>Pseudomonadota</taxon>
        <taxon>Betaproteobacteria</taxon>
        <taxon>Burkholderiales</taxon>
        <taxon>Alcaligenaceae</taxon>
        <taxon>Candidimonas</taxon>
    </lineage>
</organism>
<dbReference type="Proteomes" id="UP001595848">
    <property type="component" value="Unassembled WGS sequence"/>
</dbReference>
<sequence>MKLSKYAEFDDLLIHIIKSGRNTFTTMQTQQMTERASSLATADRFGRKLEFRVFDRRLQALSKAGKIRFKGGVWSVVEEAKE</sequence>
<protein>
    <submittedName>
        <fullName evidence="1">Uncharacterized protein</fullName>
    </submittedName>
</protein>
<accession>A0ABV8NUP4</accession>
<evidence type="ECO:0000313" key="2">
    <source>
        <dbReference type="Proteomes" id="UP001595848"/>
    </source>
</evidence>
<comment type="caution">
    <text evidence="1">The sequence shown here is derived from an EMBL/GenBank/DDBJ whole genome shotgun (WGS) entry which is preliminary data.</text>
</comment>
<proteinExistence type="predicted"/>
<evidence type="ECO:0000313" key="1">
    <source>
        <dbReference type="EMBL" id="MFC4200674.1"/>
    </source>
</evidence>
<name>A0ABV8NUP4_9BURK</name>